<dbReference type="InterPro" id="IPR043504">
    <property type="entry name" value="Peptidase_S1_PA_chymotrypsin"/>
</dbReference>
<dbReference type="EMBL" id="GGYP01002018">
    <property type="protein sequence ID" value="MDE46789.1"/>
    <property type="molecule type" value="Transcribed_RNA"/>
</dbReference>
<feature type="transmembrane region" description="Helical" evidence="3">
    <location>
        <begin position="21"/>
        <end position="39"/>
    </location>
</feature>
<dbReference type="SUPFAM" id="SSF50494">
    <property type="entry name" value="Trypsin-like serine proteases"/>
    <property type="match status" value="1"/>
</dbReference>
<gene>
    <name evidence="5" type="primary">OVCH2_1</name>
    <name evidence="5" type="ORF">g.9735</name>
</gene>
<dbReference type="Pfam" id="PF00089">
    <property type="entry name" value="Trypsin"/>
    <property type="match status" value="1"/>
</dbReference>
<evidence type="ECO:0000256" key="1">
    <source>
        <dbReference type="ARBA" id="ARBA00023157"/>
    </source>
</evidence>
<name>A0A6G1S8U6_9ACAR</name>
<accession>A0A6G1S8U6</accession>
<dbReference type="SMART" id="SM00020">
    <property type="entry name" value="Tryp_SPc"/>
    <property type="match status" value="1"/>
</dbReference>
<dbReference type="InterPro" id="IPR033116">
    <property type="entry name" value="TRYPSIN_SER"/>
</dbReference>
<evidence type="ECO:0000256" key="3">
    <source>
        <dbReference type="SAM" id="Phobius"/>
    </source>
</evidence>
<reference evidence="5" key="1">
    <citation type="submission" date="2018-10" db="EMBL/GenBank/DDBJ databases">
        <title>Transcriptome assembly of Aceria tosichella (Wheat curl mite) Type 2.</title>
        <authorList>
            <person name="Scully E.D."/>
            <person name="Geib S.M."/>
            <person name="Palmer N.A."/>
            <person name="Gupta A.K."/>
            <person name="Sarath G."/>
            <person name="Tatineni S."/>
        </authorList>
    </citation>
    <scope>NUCLEOTIDE SEQUENCE</scope>
    <source>
        <strain evidence="5">LincolnNE</strain>
    </source>
</reference>
<evidence type="ECO:0000313" key="5">
    <source>
        <dbReference type="EMBL" id="MDE46789.1"/>
    </source>
</evidence>
<dbReference type="PROSITE" id="PS00135">
    <property type="entry name" value="TRYPSIN_SER"/>
    <property type="match status" value="1"/>
</dbReference>
<protein>
    <submittedName>
        <fullName evidence="5">Ovochymase-2</fullName>
    </submittedName>
</protein>
<evidence type="ECO:0000259" key="4">
    <source>
        <dbReference type="PROSITE" id="PS50240"/>
    </source>
</evidence>
<dbReference type="PANTHER" id="PTHR24252:SF7">
    <property type="entry name" value="HYALIN"/>
    <property type="match status" value="1"/>
</dbReference>
<dbReference type="Gene3D" id="2.40.10.10">
    <property type="entry name" value="Trypsin-like serine proteases"/>
    <property type="match status" value="1"/>
</dbReference>
<feature type="domain" description="Peptidase S1" evidence="4">
    <location>
        <begin position="141"/>
        <end position="401"/>
    </location>
</feature>
<dbReference type="AlphaFoldDB" id="A0A6G1S8U6"/>
<dbReference type="CDD" id="cd00190">
    <property type="entry name" value="Tryp_SPc"/>
    <property type="match status" value="1"/>
</dbReference>
<dbReference type="GO" id="GO:0004252">
    <property type="term" value="F:serine-type endopeptidase activity"/>
    <property type="evidence" value="ECO:0007669"/>
    <property type="project" value="InterPro"/>
</dbReference>
<sequence>MIVVATGIETMSEIRREARRMASLLLLTNVALVVIFSLVKASSARYAAQTDRSVHYNDMIGGDMRDRATVHGELPDYSDGLENQYRGNDESPTQSESGNREDGDSFVVPCNNINEITCQFRDVCGLAPLNPLTRLAKLERIHNGENQTYGEWPSYVRLLIRVPQFNFTGLCGGTLISNRHVLTSAHCLWYDNPELPLFARVKPTEVTATVATHALFTADAFQKSYPVKSICMSADYTPYYMLHGIMVFDDWAILELPAPVKLSGYVRPACLPYNPIERKGEKAICYAVGSGLKRLDPFDPSRVEIPAVVQKLRVRAVQCPGLAKRMNKTFECYVDAGTSDGGVCTGDSGGPVLCLDERRRWTVVGVASSGYPCYDKLSTARTNSFTKMRDLLQDIKMQCHI</sequence>
<feature type="region of interest" description="Disordered" evidence="2">
    <location>
        <begin position="71"/>
        <end position="104"/>
    </location>
</feature>
<keyword evidence="1" id="KW-1015">Disulfide bond</keyword>
<dbReference type="InterPro" id="IPR001314">
    <property type="entry name" value="Peptidase_S1A"/>
</dbReference>
<dbReference type="GO" id="GO:0006508">
    <property type="term" value="P:proteolysis"/>
    <property type="evidence" value="ECO:0007669"/>
    <property type="project" value="InterPro"/>
</dbReference>
<keyword evidence="3" id="KW-0812">Transmembrane</keyword>
<dbReference type="InterPro" id="IPR001254">
    <property type="entry name" value="Trypsin_dom"/>
</dbReference>
<proteinExistence type="predicted"/>
<dbReference type="PANTHER" id="PTHR24252">
    <property type="entry name" value="ACROSIN-RELATED"/>
    <property type="match status" value="1"/>
</dbReference>
<keyword evidence="3" id="KW-1133">Transmembrane helix</keyword>
<keyword evidence="3" id="KW-0472">Membrane</keyword>
<evidence type="ECO:0000256" key="2">
    <source>
        <dbReference type="SAM" id="MobiDB-lite"/>
    </source>
</evidence>
<dbReference type="PRINTS" id="PR00722">
    <property type="entry name" value="CHYMOTRYPSIN"/>
</dbReference>
<organism evidence="5">
    <name type="scientific">Aceria tosichella</name>
    <name type="common">wheat curl mite</name>
    <dbReference type="NCBI Taxonomy" id="561515"/>
    <lineage>
        <taxon>Eukaryota</taxon>
        <taxon>Metazoa</taxon>
        <taxon>Ecdysozoa</taxon>
        <taxon>Arthropoda</taxon>
        <taxon>Chelicerata</taxon>
        <taxon>Arachnida</taxon>
        <taxon>Acari</taxon>
        <taxon>Acariformes</taxon>
        <taxon>Trombidiformes</taxon>
        <taxon>Prostigmata</taxon>
        <taxon>Eupodina</taxon>
        <taxon>Eriophyoidea</taxon>
        <taxon>Eriophyidae</taxon>
        <taxon>Eriophyinae</taxon>
        <taxon>Aceriini</taxon>
        <taxon>Aceria</taxon>
    </lineage>
</organism>
<dbReference type="InterPro" id="IPR009003">
    <property type="entry name" value="Peptidase_S1_PA"/>
</dbReference>
<dbReference type="PROSITE" id="PS50240">
    <property type="entry name" value="TRYPSIN_DOM"/>
    <property type="match status" value="1"/>
</dbReference>